<sequence>FAGTFLYCCWLRSTKKDSYVKGKTQKKHHITKTRTPTHIYQTEVYLSLVGREHKGENPW</sequence>
<reference evidence="1 2" key="1">
    <citation type="submission" date="2024-04" db="EMBL/GenBank/DDBJ databases">
        <authorList>
            <person name="Rising A."/>
            <person name="Reimegard J."/>
            <person name="Sonavane S."/>
            <person name="Akerstrom W."/>
            <person name="Nylinder S."/>
            <person name="Hedman E."/>
            <person name="Kallberg Y."/>
        </authorList>
    </citation>
    <scope>NUCLEOTIDE SEQUENCE [LARGE SCALE GENOMIC DNA]</scope>
</reference>
<dbReference type="AlphaFoldDB" id="A0AAV2AKG1"/>
<evidence type="ECO:0000313" key="1">
    <source>
        <dbReference type="EMBL" id="CAL1283694.1"/>
    </source>
</evidence>
<dbReference type="EMBL" id="CAXIEN010000170">
    <property type="protein sequence ID" value="CAL1283694.1"/>
    <property type="molecule type" value="Genomic_DNA"/>
</dbReference>
<keyword evidence="2" id="KW-1185">Reference proteome</keyword>
<proteinExistence type="predicted"/>
<protein>
    <submittedName>
        <fullName evidence="1">Uncharacterized protein</fullName>
    </submittedName>
</protein>
<comment type="caution">
    <text evidence="1">The sequence shown here is derived from an EMBL/GenBank/DDBJ whole genome shotgun (WGS) entry which is preliminary data.</text>
</comment>
<feature type="non-terminal residue" evidence="1">
    <location>
        <position position="1"/>
    </location>
</feature>
<dbReference type="Proteomes" id="UP001497382">
    <property type="component" value="Unassembled WGS sequence"/>
</dbReference>
<gene>
    <name evidence="1" type="ORF">LARSCL_LOCUS12761</name>
</gene>
<evidence type="ECO:0000313" key="2">
    <source>
        <dbReference type="Proteomes" id="UP001497382"/>
    </source>
</evidence>
<organism evidence="1 2">
    <name type="scientific">Larinioides sclopetarius</name>
    <dbReference type="NCBI Taxonomy" id="280406"/>
    <lineage>
        <taxon>Eukaryota</taxon>
        <taxon>Metazoa</taxon>
        <taxon>Ecdysozoa</taxon>
        <taxon>Arthropoda</taxon>
        <taxon>Chelicerata</taxon>
        <taxon>Arachnida</taxon>
        <taxon>Araneae</taxon>
        <taxon>Araneomorphae</taxon>
        <taxon>Entelegynae</taxon>
        <taxon>Araneoidea</taxon>
        <taxon>Araneidae</taxon>
        <taxon>Larinioides</taxon>
    </lineage>
</organism>
<name>A0AAV2AKG1_9ARAC</name>
<accession>A0AAV2AKG1</accession>